<gene>
    <name evidence="1" type="ORF">ELLFYP107_02617</name>
</gene>
<accession>A0A6N3DEG5</accession>
<name>A0A6N3DEG5_EGGLN</name>
<evidence type="ECO:0000313" key="1">
    <source>
        <dbReference type="EMBL" id="VYU23833.1"/>
    </source>
</evidence>
<protein>
    <recommendedName>
        <fullName evidence="2">Phenylalanyl-tRNA synthetase subunit alpha</fullName>
    </recommendedName>
</protein>
<proteinExistence type="predicted"/>
<dbReference type="AlphaFoldDB" id="A0A6N3DEG5"/>
<sequence length="65" mass="7094">MTLMNTPADRELNKRLIDISKALTTLLCGASTVDDSAYIRDEALRTVAEQSELARLKLSRAASGK</sequence>
<reference evidence="1" key="1">
    <citation type="submission" date="2019-11" db="EMBL/GenBank/DDBJ databases">
        <authorList>
            <person name="Feng L."/>
        </authorList>
    </citation>
    <scope>NUCLEOTIDE SEQUENCE</scope>
    <source>
        <strain evidence="1">ElentaLFYP107</strain>
    </source>
</reference>
<organism evidence="1">
    <name type="scientific">Eggerthella lenta</name>
    <name type="common">Eubacterium lentum</name>
    <dbReference type="NCBI Taxonomy" id="84112"/>
    <lineage>
        <taxon>Bacteria</taxon>
        <taxon>Bacillati</taxon>
        <taxon>Actinomycetota</taxon>
        <taxon>Coriobacteriia</taxon>
        <taxon>Eggerthellales</taxon>
        <taxon>Eggerthellaceae</taxon>
        <taxon>Eggerthella</taxon>
    </lineage>
</organism>
<dbReference type="EMBL" id="CACRTT010000022">
    <property type="protein sequence ID" value="VYU23833.1"/>
    <property type="molecule type" value="Genomic_DNA"/>
</dbReference>
<evidence type="ECO:0008006" key="2">
    <source>
        <dbReference type="Google" id="ProtNLM"/>
    </source>
</evidence>
<dbReference type="RefSeq" id="WP_205289528.1">
    <property type="nucleotide sequence ID" value="NZ_JAQCRY010000004.1"/>
</dbReference>